<organism evidence="1 2">
    <name type="scientific">Sphingomonas aurantiaca</name>
    <dbReference type="NCBI Taxonomy" id="185949"/>
    <lineage>
        <taxon>Bacteria</taxon>
        <taxon>Pseudomonadati</taxon>
        <taxon>Pseudomonadota</taxon>
        <taxon>Alphaproteobacteria</taxon>
        <taxon>Sphingomonadales</taxon>
        <taxon>Sphingomonadaceae</taxon>
        <taxon>Sphingomonas</taxon>
    </lineage>
</organism>
<accession>A0A5E7YGA9</accession>
<evidence type="ECO:0000313" key="2">
    <source>
        <dbReference type="Proteomes" id="UP000326857"/>
    </source>
</evidence>
<reference evidence="1 2" key="1">
    <citation type="submission" date="2019-09" db="EMBL/GenBank/DDBJ databases">
        <authorList>
            <person name="Dittami M. S."/>
        </authorList>
    </citation>
    <scope>NUCLEOTIDE SEQUENCE [LARGE SCALE GENOMIC DNA]</scope>
    <source>
        <strain evidence="1">SPHINGO391</strain>
    </source>
</reference>
<evidence type="ECO:0000313" key="1">
    <source>
        <dbReference type="EMBL" id="VVT05820.1"/>
    </source>
</evidence>
<sequence length="30" mass="2860">MHAGGGSAPGVLAQSGRQVARAVKAALAVE</sequence>
<dbReference type="EMBL" id="CABVLI010000031">
    <property type="protein sequence ID" value="VVT05820.1"/>
    <property type="molecule type" value="Genomic_DNA"/>
</dbReference>
<gene>
    <name evidence="1" type="ORF">SPHINGO391_370009</name>
</gene>
<dbReference type="Proteomes" id="UP000326857">
    <property type="component" value="Unassembled WGS sequence"/>
</dbReference>
<protein>
    <submittedName>
        <fullName evidence="1">Uncharacterized protein</fullName>
    </submittedName>
</protein>
<name>A0A5E7YGA9_9SPHN</name>
<proteinExistence type="predicted"/>
<dbReference type="AlphaFoldDB" id="A0A5E7YGA9"/>